<dbReference type="InterPro" id="IPR029044">
    <property type="entry name" value="Nucleotide-diphossugar_trans"/>
</dbReference>
<dbReference type="SUPFAM" id="SSF53448">
    <property type="entry name" value="Nucleotide-diphospho-sugar transferases"/>
    <property type="match status" value="1"/>
</dbReference>
<evidence type="ECO:0000259" key="1">
    <source>
        <dbReference type="Pfam" id="PF00535"/>
    </source>
</evidence>
<organism evidence="2 3">
    <name type="scientific">Flavobacterium noncentrifugens</name>
    <dbReference type="NCBI Taxonomy" id="1128970"/>
    <lineage>
        <taxon>Bacteria</taxon>
        <taxon>Pseudomonadati</taxon>
        <taxon>Bacteroidota</taxon>
        <taxon>Flavobacteriia</taxon>
        <taxon>Flavobacteriales</taxon>
        <taxon>Flavobacteriaceae</taxon>
        <taxon>Flavobacterium</taxon>
    </lineage>
</organism>
<reference evidence="2 3" key="1">
    <citation type="submission" date="2016-10" db="EMBL/GenBank/DDBJ databases">
        <authorList>
            <person name="de Groot N.N."/>
        </authorList>
    </citation>
    <scope>NUCLEOTIDE SEQUENCE [LARGE SCALE GENOMIC DNA]</scope>
    <source>
        <strain evidence="2 3">CGMCC 1.10076</strain>
    </source>
</reference>
<proteinExistence type="predicted"/>
<evidence type="ECO:0000313" key="2">
    <source>
        <dbReference type="EMBL" id="SDJ62728.1"/>
    </source>
</evidence>
<name>A0A1G8V9I3_9FLAO</name>
<evidence type="ECO:0000313" key="3">
    <source>
        <dbReference type="Proteomes" id="UP000199580"/>
    </source>
</evidence>
<dbReference type="GO" id="GO:0016740">
    <property type="term" value="F:transferase activity"/>
    <property type="evidence" value="ECO:0007669"/>
    <property type="project" value="UniProtKB-KW"/>
</dbReference>
<dbReference type="AlphaFoldDB" id="A0A1G8V9I3"/>
<keyword evidence="3" id="KW-1185">Reference proteome</keyword>
<sequence length="339" mass="38606">MRIGYNPHKDAPLQSSGYQHQVIIPVYLPDSEGYFKDGLKILGYCLDSLFKTAHQQTFITVVNNGSSPETVLYLDDLLRKGKIHELIHTTNCGKLNAVLKGLSGNSFPLITIADSDVMFLNGWQNATYDVFDAFPKAGAVCPTPSSKSYKTYTYNIWFELFFSKSLYFTKVKNPQALQNFANSIGNPDFYNEIHKKTYLTVSNRNLKAVVGAGHFLVTYKNEIFEKLPIKYSSYKLGGDSEKEILDLPVIKKGLWRLSTEDNFAFHMGNTYEDWMKIAFEAIREENQILLKNLNYPKTAISKIGFLIKYKLFSKLLSRKKIMTRLLVKKGLSETAAKTY</sequence>
<keyword evidence="2" id="KW-0808">Transferase</keyword>
<gene>
    <name evidence="2" type="ORF">SAMN04487935_1246</name>
</gene>
<dbReference type="InterPro" id="IPR001173">
    <property type="entry name" value="Glyco_trans_2-like"/>
</dbReference>
<dbReference type="CDD" id="cd00761">
    <property type="entry name" value="Glyco_tranf_GTA_type"/>
    <property type="match status" value="1"/>
</dbReference>
<dbReference type="OrthoDB" id="1116632at2"/>
<dbReference type="Gene3D" id="3.90.550.10">
    <property type="entry name" value="Spore Coat Polysaccharide Biosynthesis Protein SpsA, Chain A"/>
    <property type="match status" value="1"/>
</dbReference>
<feature type="domain" description="Glycosyltransferase 2-like" evidence="1">
    <location>
        <begin position="39"/>
        <end position="157"/>
    </location>
</feature>
<dbReference type="Pfam" id="PF00535">
    <property type="entry name" value="Glycos_transf_2"/>
    <property type="match status" value="1"/>
</dbReference>
<dbReference type="Proteomes" id="UP000199580">
    <property type="component" value="Unassembled WGS sequence"/>
</dbReference>
<dbReference type="RefSeq" id="WP_091392852.1">
    <property type="nucleotide sequence ID" value="NZ_BKAI01000003.1"/>
</dbReference>
<dbReference type="STRING" id="1128970.SAMN04487935_1246"/>
<dbReference type="EMBL" id="FNEZ01000002">
    <property type="protein sequence ID" value="SDJ62728.1"/>
    <property type="molecule type" value="Genomic_DNA"/>
</dbReference>
<protein>
    <submittedName>
        <fullName evidence="2">Glycosyltransferase involved in cell wall bisynthesis</fullName>
    </submittedName>
</protein>
<accession>A0A1G8V9I3</accession>